<dbReference type="Gene3D" id="2.130.10.30">
    <property type="entry name" value="Regulator of chromosome condensation 1/beta-lactamase-inhibitor protein II"/>
    <property type="match status" value="1"/>
</dbReference>
<dbReference type="InterPro" id="IPR009091">
    <property type="entry name" value="RCC1/BLIP-II"/>
</dbReference>
<proteinExistence type="predicted"/>
<dbReference type="EMBL" id="PYSW02000001">
    <property type="protein sequence ID" value="KAG2394150.1"/>
    <property type="molecule type" value="Genomic_DNA"/>
</dbReference>
<dbReference type="RefSeq" id="XP_044556044.1">
    <property type="nucleotide sequence ID" value="XM_044693495.1"/>
</dbReference>
<evidence type="ECO:0000313" key="1">
    <source>
        <dbReference type="EMBL" id="KAG2394150.1"/>
    </source>
</evidence>
<keyword evidence="2" id="KW-1185">Reference proteome</keyword>
<name>A0AA88KYL9_NAELO</name>
<dbReference type="Pfam" id="PF13540">
    <property type="entry name" value="RCC1_2"/>
    <property type="match status" value="1"/>
</dbReference>
<evidence type="ECO:0000313" key="2">
    <source>
        <dbReference type="Proteomes" id="UP000816034"/>
    </source>
</evidence>
<protein>
    <submittedName>
        <fullName evidence="1">Uncharacterized protein</fullName>
    </submittedName>
</protein>
<comment type="caution">
    <text evidence="1">The sequence shown here is derived from an EMBL/GenBank/DDBJ whole genome shotgun (WGS) entry which is preliminary data.</text>
</comment>
<organism evidence="1 2">
    <name type="scientific">Naegleria lovaniensis</name>
    <name type="common">Amoeba</name>
    <dbReference type="NCBI Taxonomy" id="51637"/>
    <lineage>
        <taxon>Eukaryota</taxon>
        <taxon>Discoba</taxon>
        <taxon>Heterolobosea</taxon>
        <taxon>Tetramitia</taxon>
        <taxon>Eutetramitia</taxon>
        <taxon>Vahlkampfiidae</taxon>
        <taxon>Naegleria</taxon>
    </lineage>
</organism>
<sequence>MDIVFVPFPSQKYGEQEQVHGTPEYFTLNEKESIKQLHYSAWNNSLFIVSHSGIVYLIKTSGSDDPNIPEGISKLHPFDGSTSLRVKEVVSYTEAILFVVKDMITQENYIYGIGSNGYYRMSFSKDESLHWSTPELMFSPKSEVVGANNNDTLEISHCGCCYSFSLCIINDRDVHFTGQNWVRCSDEYLSSNSYHAWKFRVQQFKQRVLKMECGDFHSVVLHDDHTVSVAGSNSSNQLTSYPNETFESNVPFVNIPIHYLCVSNVLSGSNTVLYVSEENEQCKDFYFCGSKKYNFGEYSTPSTSNPMLEHKLVKFNNSSNSGEENNVFDNFSNIFDAQFTRDLFMGRSICNPKLIYLVGNSYYRGVQYNGNFFDISKVVPFDRYSKGMFPRSREADFYRNIVKFALQHSGYVIYFDYSRGLVLLFFEKLLKATNTANINNHRLLDITVVTHH</sequence>
<dbReference type="SUPFAM" id="SSF50985">
    <property type="entry name" value="RCC1/BLIP-II"/>
    <property type="match status" value="1"/>
</dbReference>
<dbReference type="AlphaFoldDB" id="A0AA88KYL9"/>
<accession>A0AA88KYL9</accession>
<gene>
    <name evidence="1" type="ORF">C9374_003914</name>
</gene>
<dbReference type="GeneID" id="68096369"/>
<dbReference type="Proteomes" id="UP000816034">
    <property type="component" value="Unassembled WGS sequence"/>
</dbReference>
<reference evidence="1 2" key="1">
    <citation type="journal article" date="2018" name="BMC Genomics">
        <title>The genome of Naegleria lovaniensis, the basis for a comparative approach to unravel pathogenicity factors of the human pathogenic amoeba N. fowleri.</title>
        <authorList>
            <person name="Liechti N."/>
            <person name="Schurch N."/>
            <person name="Bruggmann R."/>
            <person name="Wittwer M."/>
        </authorList>
    </citation>
    <scope>NUCLEOTIDE SEQUENCE [LARGE SCALE GENOMIC DNA]</scope>
    <source>
        <strain evidence="1 2">ATCC 30569</strain>
    </source>
</reference>